<dbReference type="Proteomes" id="UP000050349">
    <property type="component" value="Unassembled WGS sequence"/>
</dbReference>
<name>A0A0P8X784_PSEFL</name>
<dbReference type="AlphaFoldDB" id="A0A0P8X784"/>
<feature type="region of interest" description="Disordered" evidence="1">
    <location>
        <begin position="120"/>
        <end position="139"/>
    </location>
</feature>
<organism evidence="2 3">
    <name type="scientific">Pseudomonas fluorescens</name>
    <dbReference type="NCBI Taxonomy" id="294"/>
    <lineage>
        <taxon>Bacteria</taxon>
        <taxon>Pseudomonadati</taxon>
        <taxon>Pseudomonadota</taxon>
        <taxon>Gammaproteobacteria</taxon>
        <taxon>Pseudomonadales</taxon>
        <taxon>Pseudomonadaceae</taxon>
        <taxon>Pseudomonas</taxon>
    </lineage>
</organism>
<sequence>MAGVLCVELLSKMTCRSSFAGVARSICCRKARNSLARWRWVTATTGPAINLLRIEENLSAAWQRLSGTYVDPPLGLIALNATTVPTPSITWTHRTGRPPVMGWTFRLKTMSGYPLVWSSGSGRDQRAVRPENLGGKTKA</sequence>
<gene>
    <name evidence="2" type="ORF">AN403_6052</name>
</gene>
<evidence type="ECO:0000313" key="3">
    <source>
        <dbReference type="Proteomes" id="UP000050349"/>
    </source>
</evidence>
<dbReference type="EMBL" id="LJXB01000040">
    <property type="protein sequence ID" value="KPU61951.1"/>
    <property type="molecule type" value="Genomic_DNA"/>
</dbReference>
<protein>
    <submittedName>
        <fullName evidence="2">Uncharacterized protein</fullName>
    </submittedName>
</protein>
<reference evidence="2 3" key="1">
    <citation type="submission" date="2015-09" db="EMBL/GenBank/DDBJ databases">
        <authorList>
            <person name="Jackson K.R."/>
            <person name="Lunt B.L."/>
            <person name="Fisher J.N.B."/>
            <person name="Gardner A.V."/>
            <person name="Bailey M.E."/>
            <person name="Deus L.M."/>
            <person name="Earl A.S."/>
            <person name="Gibby P.D."/>
            <person name="Hartmann K.A."/>
            <person name="Liu J.E."/>
            <person name="Manci A.M."/>
            <person name="Nielsen D.A."/>
            <person name="Solomon M.B."/>
            <person name="Breakwell D.P."/>
            <person name="Burnett S.H."/>
            <person name="Grose J.H."/>
        </authorList>
    </citation>
    <scope>NUCLEOTIDE SEQUENCE [LARGE SCALE GENOMIC DNA]</scope>
    <source>
        <strain evidence="2 3">S613</strain>
    </source>
</reference>
<proteinExistence type="predicted"/>
<accession>A0A0P8X784</accession>
<evidence type="ECO:0000313" key="2">
    <source>
        <dbReference type="EMBL" id="KPU61951.1"/>
    </source>
</evidence>
<comment type="caution">
    <text evidence="2">The sequence shown here is derived from an EMBL/GenBank/DDBJ whole genome shotgun (WGS) entry which is preliminary data.</text>
</comment>
<dbReference type="PATRIC" id="fig|294.162.peg.253"/>
<evidence type="ECO:0000256" key="1">
    <source>
        <dbReference type="SAM" id="MobiDB-lite"/>
    </source>
</evidence>